<keyword evidence="1" id="KW-0732">Signal</keyword>
<dbReference type="InterPro" id="IPR050955">
    <property type="entry name" value="Plant_Biomass_Hydrol_Est"/>
</dbReference>
<dbReference type="AlphaFoldDB" id="A0A4R9AUW1"/>
<comment type="caution">
    <text evidence="4">The sequence shown here is derived from an EMBL/GenBank/DDBJ whole genome shotgun (WGS) entry which is preliminary data.</text>
</comment>
<proteinExistence type="predicted"/>
<keyword evidence="2 4" id="KW-0378">Hydrolase</keyword>
<dbReference type="RefSeq" id="WP_134551824.1">
    <property type="nucleotide sequence ID" value="NZ_SOHL01000016.1"/>
</dbReference>
<dbReference type="Proteomes" id="UP000297983">
    <property type="component" value="Unassembled WGS sequence"/>
</dbReference>
<dbReference type="PANTHER" id="PTHR43037">
    <property type="entry name" value="UNNAMED PRODUCT-RELATED"/>
    <property type="match status" value="1"/>
</dbReference>
<evidence type="ECO:0000313" key="5">
    <source>
        <dbReference type="Proteomes" id="UP000297983"/>
    </source>
</evidence>
<dbReference type="SUPFAM" id="SSF53474">
    <property type="entry name" value="alpha/beta-Hydrolases"/>
    <property type="match status" value="1"/>
</dbReference>
<reference evidence="4 5" key="1">
    <citation type="submission" date="2019-03" db="EMBL/GenBank/DDBJ databases">
        <title>Genomics of glacier-inhabiting Cryobacterium strains.</title>
        <authorList>
            <person name="Liu Q."/>
            <person name="Xin Y.-H."/>
        </authorList>
    </citation>
    <scope>NUCLEOTIDE SEQUENCE [LARGE SCALE GENOMIC DNA]</scope>
    <source>
        <strain evidence="4 5">Hz16</strain>
    </source>
</reference>
<dbReference type="Gene3D" id="3.40.50.1820">
    <property type="entry name" value="alpha/beta hydrolase"/>
    <property type="match status" value="1"/>
</dbReference>
<dbReference type="InterPro" id="IPR029058">
    <property type="entry name" value="AB_hydrolase_fold"/>
</dbReference>
<dbReference type="PANTHER" id="PTHR43037:SF5">
    <property type="entry name" value="FERULOYL ESTERASE"/>
    <property type="match status" value="1"/>
</dbReference>
<evidence type="ECO:0000259" key="3">
    <source>
        <dbReference type="Pfam" id="PF02230"/>
    </source>
</evidence>
<keyword evidence="5" id="KW-1185">Reference proteome</keyword>
<sequence>MSVAIPEAEWPHLFRPGSIDAPVLLMLHGTGGDEQQISGLAPALDPRAAVLAPRGRVQENGMNRWFRRRSEGVFDTDDVARRADDLATFLIWARSHYELSDRRLVAVGFSNGANIALATALLHPQVLARVIAFSGMHPLDRAAADAGSNAIDARVAKSELAASAVLLRNGTSDPMAPLRSVQRLVTVLEQRGAQVQQGLRPGGHGITETDIASAVEWLGTVA</sequence>
<dbReference type="Pfam" id="PF02230">
    <property type="entry name" value="Abhydrolase_2"/>
    <property type="match status" value="1"/>
</dbReference>
<dbReference type="GO" id="GO:0016787">
    <property type="term" value="F:hydrolase activity"/>
    <property type="evidence" value="ECO:0007669"/>
    <property type="project" value="UniProtKB-KW"/>
</dbReference>
<organism evidence="4 5">
    <name type="scientific">Cryobacterium gelidum</name>
    <dbReference type="NCBI Taxonomy" id="1259164"/>
    <lineage>
        <taxon>Bacteria</taxon>
        <taxon>Bacillati</taxon>
        <taxon>Actinomycetota</taxon>
        <taxon>Actinomycetes</taxon>
        <taxon>Micrococcales</taxon>
        <taxon>Microbacteriaceae</taxon>
        <taxon>Cryobacterium</taxon>
    </lineage>
</organism>
<protein>
    <submittedName>
        <fullName evidence="4">Alpha/beta hydrolase</fullName>
    </submittedName>
</protein>
<name>A0A4R9AUW1_9MICO</name>
<evidence type="ECO:0000256" key="2">
    <source>
        <dbReference type="ARBA" id="ARBA00022801"/>
    </source>
</evidence>
<dbReference type="InterPro" id="IPR003140">
    <property type="entry name" value="PLipase/COase/thioEstase"/>
</dbReference>
<evidence type="ECO:0000256" key="1">
    <source>
        <dbReference type="ARBA" id="ARBA00022729"/>
    </source>
</evidence>
<evidence type="ECO:0000313" key="4">
    <source>
        <dbReference type="EMBL" id="TFD70351.1"/>
    </source>
</evidence>
<accession>A0A4R9AUW1</accession>
<feature type="domain" description="Phospholipase/carboxylesterase/thioesterase" evidence="3">
    <location>
        <begin position="20"/>
        <end position="219"/>
    </location>
</feature>
<gene>
    <name evidence="4" type="ORF">E3T50_10885</name>
</gene>
<dbReference type="EMBL" id="SOHL01000016">
    <property type="protein sequence ID" value="TFD70351.1"/>
    <property type="molecule type" value="Genomic_DNA"/>
</dbReference>